<dbReference type="InterPro" id="IPR007863">
    <property type="entry name" value="Peptidase_M16_C"/>
</dbReference>
<dbReference type="PANTHER" id="PTHR11851">
    <property type="entry name" value="METALLOPROTEASE"/>
    <property type="match status" value="1"/>
</dbReference>
<evidence type="ECO:0000313" key="3">
    <source>
        <dbReference type="EMBL" id="MFC4023087.1"/>
    </source>
</evidence>
<dbReference type="InterPro" id="IPR011765">
    <property type="entry name" value="Pept_M16_N"/>
</dbReference>
<name>A0ABV8GWP5_9BACI</name>
<feature type="domain" description="Peptidase M16 N-terminal" evidence="1">
    <location>
        <begin position="51"/>
        <end position="175"/>
    </location>
</feature>
<sequence>MNKQTYQDINETLYSEKLDNGLTVFLLPKPQMAKAFGIFSTNYGSIDQTFVPIGESEEINVPEGVAHFLEHKLFEKEDRDVFADFGKQGASPNAFTSFTKTAYLFSATDNIEKNVETLVDFVQDPYFSEKSVEKEKGIISQEIKMYDDQPDWQSFMGIIKSMFKNHPVNKDIAGTVESITSITKDDLYTCYNTFYHPENMSLFVAGNFDPEKMMKMIESNQSKKSFKEMEELKRNFPKEPEEVAMKENKIIMPVSIPKCTIGIKESNTELSKEVFLRKDLLGGMVLSHFFSTGGEFYQELYKANLIDGSFYFETSLEKNFGYSMIGSNTPKPEQFSNKVIELLLSTNEMQLTEEVFERMKKKKIGQLLRAMNSLEFIANNYTSYHSMGINLFEIIPAIQELTLTDANNFMKNWIDENRLAVCTIAAE</sequence>
<comment type="caution">
    <text evidence="3">The sequence shown here is derived from an EMBL/GenBank/DDBJ whole genome shotgun (WGS) entry which is preliminary data.</text>
</comment>
<dbReference type="EMBL" id="JBHSAO010000001">
    <property type="protein sequence ID" value="MFC4023087.1"/>
    <property type="molecule type" value="Genomic_DNA"/>
</dbReference>
<gene>
    <name evidence="3" type="primary">yfmH</name>
    <name evidence="3" type="ORF">ACFOUV_04555</name>
</gene>
<organism evidence="3 4">
    <name type="scientific">Oceanobacillus longus</name>
    <dbReference type="NCBI Taxonomy" id="930120"/>
    <lineage>
        <taxon>Bacteria</taxon>
        <taxon>Bacillati</taxon>
        <taxon>Bacillota</taxon>
        <taxon>Bacilli</taxon>
        <taxon>Bacillales</taxon>
        <taxon>Bacillaceae</taxon>
        <taxon>Oceanobacillus</taxon>
    </lineage>
</organism>
<dbReference type="NCBIfam" id="NF047421">
    <property type="entry name" value="YfmH_fam"/>
    <property type="match status" value="1"/>
</dbReference>
<accession>A0ABV8GWP5</accession>
<evidence type="ECO:0000259" key="2">
    <source>
        <dbReference type="Pfam" id="PF05193"/>
    </source>
</evidence>
<dbReference type="Gene3D" id="3.30.830.10">
    <property type="entry name" value="Metalloenzyme, LuxS/M16 peptidase-like"/>
    <property type="match status" value="2"/>
</dbReference>
<dbReference type="SUPFAM" id="SSF63411">
    <property type="entry name" value="LuxS/MPP-like metallohydrolase"/>
    <property type="match status" value="2"/>
</dbReference>
<reference evidence="4" key="1">
    <citation type="journal article" date="2019" name="Int. J. Syst. Evol. Microbiol.">
        <title>The Global Catalogue of Microorganisms (GCM) 10K type strain sequencing project: providing services to taxonomists for standard genome sequencing and annotation.</title>
        <authorList>
            <consortium name="The Broad Institute Genomics Platform"/>
            <consortium name="The Broad Institute Genome Sequencing Center for Infectious Disease"/>
            <person name="Wu L."/>
            <person name="Ma J."/>
        </authorList>
    </citation>
    <scope>NUCLEOTIDE SEQUENCE [LARGE SCALE GENOMIC DNA]</scope>
    <source>
        <strain evidence="4">IBRC-M 10703</strain>
    </source>
</reference>
<dbReference type="InterPro" id="IPR050361">
    <property type="entry name" value="MPP/UQCRC_Complex"/>
</dbReference>
<dbReference type="InterPro" id="IPR011249">
    <property type="entry name" value="Metalloenz_LuxS/M16"/>
</dbReference>
<dbReference type="RefSeq" id="WP_379495567.1">
    <property type="nucleotide sequence ID" value="NZ_JBHSAO010000001.1"/>
</dbReference>
<dbReference type="Pfam" id="PF05193">
    <property type="entry name" value="Peptidase_M16_C"/>
    <property type="match status" value="1"/>
</dbReference>
<evidence type="ECO:0000313" key="4">
    <source>
        <dbReference type="Proteomes" id="UP001595772"/>
    </source>
</evidence>
<proteinExistence type="predicted"/>
<protein>
    <submittedName>
        <fullName evidence="3">EF-P 5-aminopentanol modification-associated protein YfmH</fullName>
    </submittedName>
</protein>
<dbReference type="Proteomes" id="UP001595772">
    <property type="component" value="Unassembled WGS sequence"/>
</dbReference>
<dbReference type="PANTHER" id="PTHR11851:SF134">
    <property type="entry name" value="ZINC-DEPENDENT PROTEASE"/>
    <property type="match status" value="1"/>
</dbReference>
<evidence type="ECO:0000259" key="1">
    <source>
        <dbReference type="Pfam" id="PF00675"/>
    </source>
</evidence>
<feature type="domain" description="Peptidase M16 C-terminal" evidence="2">
    <location>
        <begin position="181"/>
        <end position="362"/>
    </location>
</feature>
<keyword evidence="4" id="KW-1185">Reference proteome</keyword>
<dbReference type="Pfam" id="PF00675">
    <property type="entry name" value="Peptidase_M16"/>
    <property type="match status" value="1"/>
</dbReference>